<evidence type="ECO:0000313" key="2">
    <source>
        <dbReference type="Proteomes" id="UP000544872"/>
    </source>
</evidence>
<keyword evidence="2" id="KW-1185">Reference proteome</keyword>
<reference evidence="1 2" key="1">
    <citation type="submission" date="2020-08" db="EMBL/GenBank/DDBJ databases">
        <title>Genomic Encyclopedia of Type Strains, Phase IV (KMG-IV): sequencing the most valuable type-strain genomes for metagenomic binning, comparative biology and taxonomic classification.</title>
        <authorList>
            <person name="Goeker M."/>
        </authorList>
    </citation>
    <scope>NUCLEOTIDE SEQUENCE [LARGE SCALE GENOMIC DNA]</scope>
    <source>
        <strain evidence="1 2">DSM 11590</strain>
    </source>
</reference>
<dbReference type="RefSeq" id="WP_184264899.1">
    <property type="nucleotide sequence ID" value="NZ_JACIIX010000014.1"/>
</dbReference>
<comment type="caution">
    <text evidence="1">The sequence shown here is derived from an EMBL/GenBank/DDBJ whole genome shotgun (WGS) entry which is preliminary data.</text>
</comment>
<organism evidence="1 2">
    <name type="scientific">Novispirillum itersonii</name>
    <name type="common">Aquaspirillum itersonii</name>
    <dbReference type="NCBI Taxonomy" id="189"/>
    <lineage>
        <taxon>Bacteria</taxon>
        <taxon>Pseudomonadati</taxon>
        <taxon>Pseudomonadota</taxon>
        <taxon>Alphaproteobacteria</taxon>
        <taxon>Rhodospirillales</taxon>
        <taxon>Novispirillaceae</taxon>
        <taxon>Novispirillum</taxon>
    </lineage>
</organism>
<gene>
    <name evidence="1" type="ORF">FHS48_003245</name>
</gene>
<dbReference type="EMBL" id="JACIIX010000014">
    <property type="protein sequence ID" value="MBB6211801.1"/>
    <property type="molecule type" value="Genomic_DNA"/>
</dbReference>
<dbReference type="Proteomes" id="UP000544872">
    <property type="component" value="Unassembled WGS sequence"/>
</dbReference>
<name>A0A7X0DN72_NOVIT</name>
<evidence type="ECO:0000313" key="1">
    <source>
        <dbReference type="EMBL" id="MBB6211801.1"/>
    </source>
</evidence>
<sequence length="197" mass="22577">MHSRVFSSSLYAIVASLVLLFVIPAHADDRGFNRSSFWPLKVRDLTADDFFSVEKAISYWRDLKTHEAFIAVGKQCDAGPAAKWERKFKAATVGGKKVTYSEEFKALPEAEQKIIKDCYDFQQIAYFFSDFHDGWSKFHVQNKGSGVWNDNAGWEGCNRDPAMALLKTDCNSAPDWRGPIRRKRDEDWRAHMASQKK</sequence>
<proteinExistence type="predicted"/>
<accession>A0A7X0DN72</accession>
<protein>
    <submittedName>
        <fullName evidence="1">Uncharacterized protein</fullName>
    </submittedName>
</protein>
<dbReference type="AlphaFoldDB" id="A0A7X0DN72"/>